<dbReference type="PANTHER" id="PTHR33163:SF40">
    <property type="entry name" value="PROTEIN TIC 214"/>
    <property type="match status" value="1"/>
</dbReference>
<feature type="region of interest" description="Disordered" evidence="1">
    <location>
        <begin position="146"/>
        <end position="167"/>
    </location>
</feature>
<gene>
    <name evidence="2" type="primary">ycf1</name>
    <name evidence="2" type="ORF">KSP39_PZI016410</name>
</gene>
<evidence type="ECO:0000256" key="1">
    <source>
        <dbReference type="SAM" id="MobiDB-lite"/>
    </source>
</evidence>
<protein>
    <submittedName>
        <fullName evidence="2">Membrane protein ycf1</fullName>
    </submittedName>
</protein>
<proteinExistence type="predicted"/>
<name>A0AAP0B885_9ASPA</name>
<dbReference type="InterPro" id="IPR008896">
    <property type="entry name" value="TIC214"/>
</dbReference>
<evidence type="ECO:0000313" key="2">
    <source>
        <dbReference type="EMBL" id="KAK8931399.1"/>
    </source>
</evidence>
<dbReference type="AlphaFoldDB" id="A0AAP0B885"/>
<dbReference type="GO" id="GO:0016020">
    <property type="term" value="C:membrane"/>
    <property type="evidence" value="ECO:0007669"/>
    <property type="project" value="InterPro"/>
</dbReference>
<reference evidence="2 3" key="1">
    <citation type="journal article" date="2022" name="Nat. Plants">
        <title>Genomes of leafy and leafless Platanthera orchids illuminate the evolution of mycoheterotrophy.</title>
        <authorList>
            <person name="Li M.H."/>
            <person name="Liu K.W."/>
            <person name="Li Z."/>
            <person name="Lu H.C."/>
            <person name="Ye Q.L."/>
            <person name="Zhang D."/>
            <person name="Wang J.Y."/>
            <person name="Li Y.F."/>
            <person name="Zhong Z.M."/>
            <person name="Liu X."/>
            <person name="Yu X."/>
            <person name="Liu D.K."/>
            <person name="Tu X.D."/>
            <person name="Liu B."/>
            <person name="Hao Y."/>
            <person name="Liao X.Y."/>
            <person name="Jiang Y.T."/>
            <person name="Sun W.H."/>
            <person name="Chen J."/>
            <person name="Chen Y.Q."/>
            <person name="Ai Y."/>
            <person name="Zhai J.W."/>
            <person name="Wu S.S."/>
            <person name="Zhou Z."/>
            <person name="Hsiao Y.Y."/>
            <person name="Wu W.L."/>
            <person name="Chen Y.Y."/>
            <person name="Lin Y.F."/>
            <person name="Hsu J.L."/>
            <person name="Li C.Y."/>
            <person name="Wang Z.W."/>
            <person name="Zhao X."/>
            <person name="Zhong W.Y."/>
            <person name="Ma X.K."/>
            <person name="Ma L."/>
            <person name="Huang J."/>
            <person name="Chen G.Z."/>
            <person name="Huang M.Z."/>
            <person name="Huang L."/>
            <person name="Peng D.H."/>
            <person name="Luo Y.B."/>
            <person name="Zou S.Q."/>
            <person name="Chen S.P."/>
            <person name="Lan S."/>
            <person name="Tsai W.C."/>
            <person name="Van de Peer Y."/>
            <person name="Liu Z.J."/>
        </authorList>
    </citation>
    <scope>NUCLEOTIDE SEQUENCE [LARGE SCALE GENOMIC DNA]</scope>
    <source>
        <strain evidence="2">Lor287</strain>
    </source>
</reference>
<dbReference type="Proteomes" id="UP001418222">
    <property type="component" value="Unassembled WGS sequence"/>
</dbReference>
<dbReference type="Pfam" id="PF05758">
    <property type="entry name" value="Ycf1"/>
    <property type="match status" value="1"/>
</dbReference>
<sequence>MKNKSIGIRREEVTKKVSQWSYELTEDFEEEEEEFTEEDSGIHSRRAKRAIIYEDADPNSDETEEITLIRYSQQFDFRRNLIKGSMRAQRRKTVICNLFQANLNSPLFLDRLDKTYFFLFFDINEIKNLIFKNWMGRKQESEFKISNFENEDTKEENKKEEKEDQNEELERSEILDALLYTQAIRSFALIIQSFLRKYMILPLLIIAKNILRILLFQVPEWHKDFKKWNKEKYIKCTYNGVQLSETEFPQDWLTDGIQIKIIHPFCLKPWQKSKVRSHHRDQMKKKKQNFCFLTVWGTETKLTFGSLQKRPFFFKPIYKELKKRNRKVKKKFLQILKFLNKKRIIKARKEKTKNNKIIHESPVLIRPMNWLNYSLMERKMKDLSDKTIKIKNQIEQTTKEKKEKEIVLIYDNKILESYKLLWKIFKRQNIRLRRKSHYFIKSFIEKIYIDILLCSITFSKVNAELFFKSTKKIFNKSFYNNKRDQKKEGIDEINKNKMNLILTINFFFPNIYNTEKGNQNYNIYWNLYSLSQAYVFYKLSQTQLLNQLFNKYHKDKFKDFCMVHGIFHPKSRYKKIHTYVMNEWKNWLKSHYQYDLSQKKRSRLIPKEWRNKRNKPRMIKKGESIQLDLYKKVNSRKKNDYAANSFMSQKDKWKKHYRYDILSYQYINPPNSYISESTLEIKEAQEIPYHSTTSKPESFYVLVSIPSNDYLEKEYIIDRNTNLDRKYFDCRTLSICFRKNIDIWTNADIRRKIHKKAKAEININKRNIIHQEIKQCNQKSFHVQLFKNSFVSR</sequence>
<comment type="caution">
    <text evidence="2">The sequence shown here is derived from an EMBL/GenBank/DDBJ whole genome shotgun (WGS) entry which is preliminary data.</text>
</comment>
<organism evidence="2 3">
    <name type="scientific">Platanthera zijinensis</name>
    <dbReference type="NCBI Taxonomy" id="2320716"/>
    <lineage>
        <taxon>Eukaryota</taxon>
        <taxon>Viridiplantae</taxon>
        <taxon>Streptophyta</taxon>
        <taxon>Embryophyta</taxon>
        <taxon>Tracheophyta</taxon>
        <taxon>Spermatophyta</taxon>
        <taxon>Magnoliopsida</taxon>
        <taxon>Liliopsida</taxon>
        <taxon>Asparagales</taxon>
        <taxon>Orchidaceae</taxon>
        <taxon>Orchidoideae</taxon>
        <taxon>Orchideae</taxon>
        <taxon>Orchidinae</taxon>
        <taxon>Platanthera</taxon>
    </lineage>
</organism>
<evidence type="ECO:0000313" key="3">
    <source>
        <dbReference type="Proteomes" id="UP001418222"/>
    </source>
</evidence>
<dbReference type="EMBL" id="JBBWWQ010000014">
    <property type="protein sequence ID" value="KAK8931399.1"/>
    <property type="molecule type" value="Genomic_DNA"/>
</dbReference>
<dbReference type="PANTHER" id="PTHR33163">
    <property type="entry name" value="PROTEIN TIC 214-RELATED"/>
    <property type="match status" value="1"/>
</dbReference>
<accession>A0AAP0B885</accession>
<keyword evidence="3" id="KW-1185">Reference proteome</keyword>
<feature type="compositionally biased region" description="Basic and acidic residues" evidence="1">
    <location>
        <begin position="155"/>
        <end position="167"/>
    </location>
</feature>